<dbReference type="InterPro" id="IPR050261">
    <property type="entry name" value="FrsA_esterase"/>
</dbReference>
<proteinExistence type="predicted"/>
<sequence>MAVNFPLLDDPSFRFLREPLENSEFGLSFLHGRFASEDLLSWRDEARAFIAQQLLVEQTSVPPNVEFDEEEDFGDYVRRRLSFDSAPGIRVSAYLLVPKGLTAPAPAVVVLHDHGGMQYWGKEKVVEHREPHPVLARFIDGAYGGRPPASELAKRGYVTLVADNLFFGERRFRIEELAEFHGELGVFEPESEAYIRAYNEIQFNRIEAELAKAISYSGGTAAGICLRDDRAAVSVLSAMPEVDPQRIGCIGLSMGGHRSGWLGALDDRIKCAVVVCWMARHREMVARRIANIHWMWNVPGLYRAMDYPDVVSLCAPKPLMVIHGKRDTLFPERTGERAIELVAGVYVKAGVPERFTPALYDSVHEFNAAMQADAYAWLDDRL</sequence>
<dbReference type="Gene3D" id="3.40.50.1820">
    <property type="entry name" value="alpha/beta hydrolase"/>
    <property type="match status" value="1"/>
</dbReference>
<keyword evidence="2" id="KW-1185">Reference proteome</keyword>
<protein>
    <submittedName>
        <fullName evidence="1">Alpha/beta hydrolase</fullName>
    </submittedName>
</protein>
<dbReference type="Proteomes" id="UP001596378">
    <property type="component" value="Unassembled WGS sequence"/>
</dbReference>
<dbReference type="Pfam" id="PF12715">
    <property type="entry name" value="Abhydrolase_7"/>
    <property type="match status" value="1"/>
</dbReference>
<evidence type="ECO:0000313" key="2">
    <source>
        <dbReference type="Proteomes" id="UP001596378"/>
    </source>
</evidence>
<dbReference type="PANTHER" id="PTHR22946:SF8">
    <property type="entry name" value="ACETYL XYLAN ESTERASE DOMAIN-CONTAINING PROTEIN"/>
    <property type="match status" value="1"/>
</dbReference>
<dbReference type="GO" id="GO:0016787">
    <property type="term" value="F:hydrolase activity"/>
    <property type="evidence" value="ECO:0007669"/>
    <property type="project" value="UniProtKB-KW"/>
</dbReference>
<organism evidence="1 2">
    <name type="scientific">Cohnella cellulosilytica</name>
    <dbReference type="NCBI Taxonomy" id="986710"/>
    <lineage>
        <taxon>Bacteria</taxon>
        <taxon>Bacillati</taxon>
        <taxon>Bacillota</taxon>
        <taxon>Bacilli</taxon>
        <taxon>Bacillales</taxon>
        <taxon>Paenibacillaceae</taxon>
        <taxon>Cohnella</taxon>
    </lineage>
</organism>
<gene>
    <name evidence="1" type="ORF">ACFQMJ_02455</name>
</gene>
<dbReference type="InterPro" id="IPR025890">
    <property type="entry name" value="Abhydrolase_bac"/>
</dbReference>
<dbReference type="EMBL" id="JBHTAI010000001">
    <property type="protein sequence ID" value="MFC7147384.1"/>
    <property type="molecule type" value="Genomic_DNA"/>
</dbReference>
<dbReference type="RefSeq" id="WP_378050659.1">
    <property type="nucleotide sequence ID" value="NZ_JBHMDN010000028.1"/>
</dbReference>
<dbReference type="PANTHER" id="PTHR22946">
    <property type="entry name" value="DIENELACTONE HYDROLASE DOMAIN-CONTAINING PROTEIN-RELATED"/>
    <property type="match status" value="1"/>
</dbReference>
<dbReference type="InterPro" id="IPR029058">
    <property type="entry name" value="AB_hydrolase_fold"/>
</dbReference>
<reference evidence="2" key="1">
    <citation type="journal article" date="2019" name="Int. J. Syst. Evol. Microbiol.">
        <title>The Global Catalogue of Microorganisms (GCM) 10K type strain sequencing project: providing services to taxonomists for standard genome sequencing and annotation.</title>
        <authorList>
            <consortium name="The Broad Institute Genomics Platform"/>
            <consortium name="The Broad Institute Genome Sequencing Center for Infectious Disease"/>
            <person name="Wu L."/>
            <person name="Ma J."/>
        </authorList>
    </citation>
    <scope>NUCLEOTIDE SEQUENCE [LARGE SCALE GENOMIC DNA]</scope>
    <source>
        <strain evidence="2">KCTC 12907</strain>
    </source>
</reference>
<keyword evidence="1" id="KW-0378">Hydrolase</keyword>
<accession>A0ABW2F5S6</accession>
<comment type="caution">
    <text evidence="1">The sequence shown here is derived from an EMBL/GenBank/DDBJ whole genome shotgun (WGS) entry which is preliminary data.</text>
</comment>
<dbReference type="SUPFAM" id="SSF53474">
    <property type="entry name" value="alpha/beta-Hydrolases"/>
    <property type="match status" value="1"/>
</dbReference>
<evidence type="ECO:0000313" key="1">
    <source>
        <dbReference type="EMBL" id="MFC7147384.1"/>
    </source>
</evidence>
<name>A0ABW2F5S6_9BACL</name>